<feature type="region of interest" description="Disordered" evidence="1">
    <location>
        <begin position="1"/>
        <end position="37"/>
    </location>
</feature>
<evidence type="ECO:0000256" key="2">
    <source>
        <dbReference type="SAM" id="Phobius"/>
    </source>
</evidence>
<protein>
    <submittedName>
        <fullName evidence="3">Uncharacterized protein</fullName>
    </submittedName>
</protein>
<organism evidence="3 4">
    <name type="scientific">Corynebacterium macclintockiae</name>
    <dbReference type="NCBI Taxonomy" id="2913501"/>
    <lineage>
        <taxon>Bacteria</taxon>
        <taxon>Bacillati</taxon>
        <taxon>Actinomycetota</taxon>
        <taxon>Actinomycetes</taxon>
        <taxon>Mycobacteriales</taxon>
        <taxon>Corynebacteriaceae</taxon>
        <taxon>Corynebacterium</taxon>
    </lineage>
</organism>
<keyword evidence="2" id="KW-0472">Membrane</keyword>
<feature type="transmembrane region" description="Helical" evidence="2">
    <location>
        <begin position="108"/>
        <end position="128"/>
    </location>
</feature>
<sequence>MNTEQHHPRPQGTGGPTGTPKPPKPPKVGRKDGLAPNLQNAPEDVRFGVWAWLAVSVLQLLASVVQFVSNLVDPRNLTKSSQGMLDSQTGMFASVLADRDASQIATQVNVSSLIWGIVASVVCAFLALRAGRGGPYSRMFLNVASLFMILNAVLITFTSGPEFMPVGFVLLIGVLTILSGVGAALGMWFMARPENRDWLGVPSEKEMDKYSKELDEYRAEMRRQKEEAKQQKQQQNSKNNQNNNDHTWGGH</sequence>
<feature type="compositionally biased region" description="Basic and acidic residues" evidence="1">
    <location>
        <begin position="220"/>
        <end position="230"/>
    </location>
</feature>
<accession>A0A9X3M5R6</accession>
<evidence type="ECO:0000313" key="3">
    <source>
        <dbReference type="EMBL" id="MCZ9304709.1"/>
    </source>
</evidence>
<proteinExistence type="predicted"/>
<dbReference type="AlphaFoldDB" id="A0A9X3M5R6"/>
<evidence type="ECO:0000313" key="4">
    <source>
        <dbReference type="Proteomes" id="UP001146505"/>
    </source>
</evidence>
<name>A0A9X3M5R6_9CORY</name>
<evidence type="ECO:0000256" key="1">
    <source>
        <dbReference type="SAM" id="MobiDB-lite"/>
    </source>
</evidence>
<keyword evidence="4" id="KW-1185">Reference proteome</keyword>
<feature type="transmembrane region" description="Helical" evidence="2">
    <location>
        <begin position="140"/>
        <end position="160"/>
    </location>
</feature>
<dbReference type="EMBL" id="JAKMUV010000003">
    <property type="protein sequence ID" value="MCZ9304709.1"/>
    <property type="molecule type" value="Genomic_DNA"/>
</dbReference>
<dbReference type="Proteomes" id="UP001146505">
    <property type="component" value="Unassembled WGS sequence"/>
</dbReference>
<gene>
    <name evidence="3" type="ORF">L8U58_04030</name>
</gene>
<feature type="transmembrane region" description="Helical" evidence="2">
    <location>
        <begin position="166"/>
        <end position="189"/>
    </location>
</feature>
<keyword evidence="2" id="KW-1133">Transmembrane helix</keyword>
<feature type="region of interest" description="Disordered" evidence="1">
    <location>
        <begin position="220"/>
        <end position="251"/>
    </location>
</feature>
<comment type="caution">
    <text evidence="3">The sequence shown here is derived from an EMBL/GenBank/DDBJ whole genome shotgun (WGS) entry which is preliminary data.</text>
</comment>
<feature type="compositionally biased region" description="Low complexity" evidence="1">
    <location>
        <begin position="231"/>
        <end position="244"/>
    </location>
</feature>
<keyword evidence="2" id="KW-0812">Transmembrane</keyword>
<reference evidence="3" key="1">
    <citation type="submission" date="2022-02" db="EMBL/GenBank/DDBJ databases">
        <title>Corynebacterium sp. from urogenital microbiome.</title>
        <authorList>
            <person name="Cappelli E.A."/>
            <person name="Ribeiro T.G."/>
            <person name="Peixe L."/>
        </authorList>
    </citation>
    <scope>NUCLEOTIDE SEQUENCE</scope>
    <source>
        <strain evidence="3">C9Ua_112</strain>
    </source>
</reference>
<feature type="transmembrane region" description="Helical" evidence="2">
    <location>
        <begin position="47"/>
        <end position="68"/>
    </location>
</feature>
<dbReference type="GeneID" id="301812702"/>
<dbReference type="RefSeq" id="WP_269954747.1">
    <property type="nucleotide sequence ID" value="NZ_JAKMUV010000003.1"/>
</dbReference>